<organism evidence="1 2">
    <name type="scientific">Caenorhabditis angaria</name>
    <dbReference type="NCBI Taxonomy" id="860376"/>
    <lineage>
        <taxon>Eukaryota</taxon>
        <taxon>Metazoa</taxon>
        <taxon>Ecdysozoa</taxon>
        <taxon>Nematoda</taxon>
        <taxon>Chromadorea</taxon>
        <taxon>Rhabditida</taxon>
        <taxon>Rhabditina</taxon>
        <taxon>Rhabditomorpha</taxon>
        <taxon>Rhabditoidea</taxon>
        <taxon>Rhabditidae</taxon>
        <taxon>Peloderinae</taxon>
        <taxon>Caenorhabditis</taxon>
    </lineage>
</organism>
<sequence>MSEEFPTRSSTRKRKATKRADFVYFDGKNNASIENEAVVEEPPNKLLCDLKEMDTLDIIYAHLESLERRMDLITKNYNCLIDTNQSLSFQKSQFLGNSSLKEYKYTESDEVAIGIVMEKCLRVISHFHK</sequence>
<proteinExistence type="predicted"/>
<dbReference type="EMBL" id="CANHGI010000005">
    <property type="protein sequence ID" value="CAI5450909.1"/>
    <property type="molecule type" value="Genomic_DNA"/>
</dbReference>
<evidence type="ECO:0000313" key="2">
    <source>
        <dbReference type="Proteomes" id="UP001152747"/>
    </source>
</evidence>
<name>A0A9P1N5T8_9PELO</name>
<evidence type="ECO:0000313" key="1">
    <source>
        <dbReference type="EMBL" id="CAI5450909.1"/>
    </source>
</evidence>
<gene>
    <name evidence="1" type="ORF">CAMP_LOCUS13546</name>
</gene>
<keyword evidence="2" id="KW-1185">Reference proteome</keyword>
<accession>A0A9P1N5T8</accession>
<reference evidence="1" key="1">
    <citation type="submission" date="2022-11" db="EMBL/GenBank/DDBJ databases">
        <authorList>
            <person name="Kikuchi T."/>
        </authorList>
    </citation>
    <scope>NUCLEOTIDE SEQUENCE</scope>
    <source>
        <strain evidence="1">PS1010</strain>
    </source>
</reference>
<dbReference type="AlphaFoldDB" id="A0A9P1N5T8"/>
<protein>
    <submittedName>
        <fullName evidence="1">Uncharacterized protein</fullName>
    </submittedName>
</protein>
<comment type="caution">
    <text evidence="1">The sequence shown here is derived from an EMBL/GenBank/DDBJ whole genome shotgun (WGS) entry which is preliminary data.</text>
</comment>
<dbReference type="Proteomes" id="UP001152747">
    <property type="component" value="Unassembled WGS sequence"/>
</dbReference>